<dbReference type="Pfam" id="PF21365">
    <property type="entry name" value="Glyco_hydro_31_3rd"/>
    <property type="match status" value="1"/>
</dbReference>
<keyword evidence="9" id="KW-1185">Reference proteome</keyword>
<dbReference type="EMBL" id="KZ613498">
    <property type="protein sequence ID" value="PMD17791.1"/>
    <property type="molecule type" value="Genomic_DNA"/>
</dbReference>
<evidence type="ECO:0000259" key="7">
    <source>
        <dbReference type="Pfam" id="PF21365"/>
    </source>
</evidence>
<comment type="similarity">
    <text evidence="2 4">Belongs to the glycosyl hydrolase 31 family.</text>
</comment>
<evidence type="ECO:0000313" key="8">
    <source>
        <dbReference type="EMBL" id="PMD17791.1"/>
    </source>
</evidence>
<protein>
    <recommendedName>
        <fullName evidence="3">alpha-glucosidase</fullName>
        <ecNumber evidence="3">3.2.1.20</ecNumber>
    </recommendedName>
</protein>
<evidence type="ECO:0000259" key="5">
    <source>
        <dbReference type="Pfam" id="PF01055"/>
    </source>
</evidence>
<keyword evidence="4 8" id="KW-0378">Hydrolase</keyword>
<dbReference type="Gene3D" id="3.20.20.80">
    <property type="entry name" value="Glycosidases"/>
    <property type="match status" value="1"/>
</dbReference>
<comment type="catalytic activity">
    <reaction evidence="1">
        <text>Hydrolysis of terminal, non-reducing (1-&gt;4)-linked alpha-D-glucose residues with release of alpha-D-glucose.</text>
        <dbReference type="EC" id="3.2.1.20"/>
    </reaction>
</comment>
<evidence type="ECO:0000256" key="2">
    <source>
        <dbReference type="ARBA" id="ARBA00007806"/>
    </source>
</evidence>
<dbReference type="CDD" id="cd14752">
    <property type="entry name" value="GH31_N"/>
    <property type="match status" value="1"/>
</dbReference>
<evidence type="ECO:0000256" key="3">
    <source>
        <dbReference type="ARBA" id="ARBA00012741"/>
    </source>
</evidence>
<dbReference type="InterPro" id="IPR017853">
    <property type="entry name" value="GH"/>
</dbReference>
<feature type="domain" description="Glycoside hydrolase family 31 N-terminal" evidence="6">
    <location>
        <begin position="43"/>
        <end position="206"/>
    </location>
</feature>
<dbReference type="InterPro" id="IPR048395">
    <property type="entry name" value="Glyco_hydro_31_C"/>
</dbReference>
<feature type="domain" description="Glycosyl hydrolase family 31 C-terminal" evidence="7">
    <location>
        <begin position="620"/>
        <end position="716"/>
    </location>
</feature>
<evidence type="ECO:0000256" key="4">
    <source>
        <dbReference type="RuleBase" id="RU361185"/>
    </source>
</evidence>
<dbReference type="InterPro" id="IPR011013">
    <property type="entry name" value="Gal_mutarotase_sf_dom"/>
</dbReference>
<dbReference type="EC" id="3.2.1.20" evidence="3"/>
<dbReference type="SUPFAM" id="SSF51445">
    <property type="entry name" value="(Trans)glycosidases"/>
    <property type="match status" value="1"/>
</dbReference>
<evidence type="ECO:0000313" key="9">
    <source>
        <dbReference type="Proteomes" id="UP000235672"/>
    </source>
</evidence>
<dbReference type="AlphaFoldDB" id="A0A2J6PUT9"/>
<reference evidence="8 9" key="1">
    <citation type="submission" date="2016-05" db="EMBL/GenBank/DDBJ databases">
        <title>A degradative enzymes factory behind the ericoid mycorrhizal symbiosis.</title>
        <authorList>
            <consortium name="DOE Joint Genome Institute"/>
            <person name="Martino E."/>
            <person name="Morin E."/>
            <person name="Grelet G."/>
            <person name="Kuo A."/>
            <person name="Kohler A."/>
            <person name="Daghino S."/>
            <person name="Barry K."/>
            <person name="Choi C."/>
            <person name="Cichocki N."/>
            <person name="Clum A."/>
            <person name="Copeland A."/>
            <person name="Hainaut M."/>
            <person name="Haridas S."/>
            <person name="Labutti K."/>
            <person name="Lindquist E."/>
            <person name="Lipzen A."/>
            <person name="Khouja H.-R."/>
            <person name="Murat C."/>
            <person name="Ohm R."/>
            <person name="Olson A."/>
            <person name="Spatafora J."/>
            <person name="Veneault-Fourrey C."/>
            <person name="Henrissat B."/>
            <person name="Grigoriev I."/>
            <person name="Martin F."/>
            <person name="Perotto S."/>
        </authorList>
    </citation>
    <scope>NUCLEOTIDE SEQUENCE [LARGE SCALE GENOMIC DNA]</scope>
    <source>
        <strain evidence="8 9">UAMH 7357</strain>
    </source>
</reference>
<dbReference type="Gene3D" id="2.60.40.1760">
    <property type="entry name" value="glycosyl hydrolase (family 31)"/>
    <property type="match status" value="1"/>
</dbReference>
<proteinExistence type="inferred from homology"/>
<feature type="domain" description="Glycoside hydrolase family 31 TIM barrel" evidence="5">
    <location>
        <begin position="258"/>
        <end position="610"/>
    </location>
</feature>
<evidence type="ECO:0000256" key="1">
    <source>
        <dbReference type="ARBA" id="ARBA00001657"/>
    </source>
</evidence>
<gene>
    <name evidence="8" type="ORF">NA56DRAFT_691740</name>
</gene>
<dbReference type="OrthoDB" id="1334205at2759"/>
<dbReference type="GO" id="GO:0005975">
    <property type="term" value="P:carbohydrate metabolic process"/>
    <property type="evidence" value="ECO:0007669"/>
    <property type="project" value="InterPro"/>
</dbReference>
<dbReference type="STRING" id="1745343.A0A2J6PUT9"/>
<keyword evidence="4" id="KW-0326">Glycosidase</keyword>
<evidence type="ECO:0000259" key="6">
    <source>
        <dbReference type="Pfam" id="PF13802"/>
    </source>
</evidence>
<dbReference type="GO" id="GO:0004558">
    <property type="term" value="F:alpha-1,4-glucosidase activity"/>
    <property type="evidence" value="ECO:0007669"/>
    <property type="project" value="UniProtKB-EC"/>
</dbReference>
<dbReference type="InterPro" id="IPR000322">
    <property type="entry name" value="Glyco_hydro_31_TIM"/>
</dbReference>
<dbReference type="Pfam" id="PF13802">
    <property type="entry name" value="Gal_mutarotas_2"/>
    <property type="match status" value="1"/>
</dbReference>
<dbReference type="GO" id="GO:0030246">
    <property type="term" value="F:carbohydrate binding"/>
    <property type="evidence" value="ECO:0007669"/>
    <property type="project" value="InterPro"/>
</dbReference>
<sequence>MPQIEYTPQKYVPILVNGHVEGKGHRTPDIQLQSTDGDTSFQFTFEAIRPGLFRTTFSSKTHPLPPHPSCPRPEVPSGFLPVSESAASQTSICAADVKATVDWSGAPIVSLQLSGQDKPIHRDLDFRSYCVDSTGVAHYTRYKRDTLHVGLGEKAAPMNLSNRQFVLSATDCFGYDVYRTDPLYKHIPLLINATPDGCVGIFSTSHSRGTYSVGSEIDGLWGHFKVYRQDYGGLEEYLLVGKTIQDVVRLYADLVGYPKLVPRWAFGYIAGGMKYSMLDEPRASEALMDFAAKLKTHDIPCSAFQMSSGYTVAETEPKTRNVFTWNKHRFPDPEGFVAKYHEEGIRIIANVKPYVLASHPEYAKLVSSGAFFTDPRTKKSAVARLWSAGGGESGEGGHIDFTSAAGFEWWYEGVKALRSCGIEGIWNDNNEYTIPDDNWQCALNDADQETGSGRSIGLWGRSMHTELMGKASHDALVHLEPEIRPFVLTRSATAGTMRYAASSWSGDNVTSWPGMKGANSLALNAGMSLLQCYGHDIGGFEGPQPSPELLLRWIQLGIYSPRFAINCFKTDENDNTIGGVIEPWMYPEITPLIRDTIKRRYEIIPYLYSLMLESHVTALPLQRWIGHGYGSDPEVWTPEVMAGETQYWLGNTILVGGVYEPGNTKARMYLPTSGPEDQGYLNLTAPNQYLAAGQWVEIQSEWKDSIPLLARVGKAIVVGKNLQTRSTGDHRFPSPNAVEDDYRAVEIIPPKGASGKQYCYTWYEDDGISAKLVMTTFKLQWSSTEEVVKVSLEQAGDYTPLWRGLEIILPVGDRRTVVMSDNIPCERVQESRGRAVFKMV</sequence>
<accession>A0A2J6PUT9</accession>
<dbReference type="PANTHER" id="PTHR22762:SF165">
    <property type="entry name" value="PUTATIVE (AFU_ORTHOLOGUE AFUA_1G06560)-RELATED"/>
    <property type="match status" value="1"/>
</dbReference>
<name>A0A2J6PUT9_9HELO</name>
<dbReference type="PANTHER" id="PTHR22762">
    <property type="entry name" value="ALPHA-GLUCOSIDASE"/>
    <property type="match status" value="1"/>
</dbReference>
<dbReference type="Pfam" id="PF01055">
    <property type="entry name" value="Glyco_hydro_31_2nd"/>
    <property type="match status" value="1"/>
</dbReference>
<organism evidence="8 9">
    <name type="scientific">Hyaloscypha hepaticicola</name>
    <dbReference type="NCBI Taxonomy" id="2082293"/>
    <lineage>
        <taxon>Eukaryota</taxon>
        <taxon>Fungi</taxon>
        <taxon>Dikarya</taxon>
        <taxon>Ascomycota</taxon>
        <taxon>Pezizomycotina</taxon>
        <taxon>Leotiomycetes</taxon>
        <taxon>Helotiales</taxon>
        <taxon>Hyaloscyphaceae</taxon>
        <taxon>Hyaloscypha</taxon>
    </lineage>
</organism>
<dbReference type="InterPro" id="IPR025887">
    <property type="entry name" value="Glyco_hydro_31_N_dom"/>
</dbReference>
<dbReference type="SUPFAM" id="SSF74650">
    <property type="entry name" value="Galactose mutarotase-like"/>
    <property type="match status" value="1"/>
</dbReference>
<dbReference type="Proteomes" id="UP000235672">
    <property type="component" value="Unassembled WGS sequence"/>
</dbReference>